<dbReference type="PANTHER" id="PTHR19303:SF73">
    <property type="entry name" value="PROTEIN PDC2"/>
    <property type="match status" value="1"/>
</dbReference>
<evidence type="ECO:0000313" key="2">
    <source>
        <dbReference type="EMBL" id="VVC25572.1"/>
    </source>
</evidence>
<dbReference type="Pfam" id="PF03184">
    <property type="entry name" value="DDE_1"/>
    <property type="match status" value="1"/>
</dbReference>
<dbReference type="PANTHER" id="PTHR19303">
    <property type="entry name" value="TRANSPOSON"/>
    <property type="match status" value="1"/>
</dbReference>
<dbReference type="AlphaFoldDB" id="A0A5E4M4W7"/>
<accession>A0A5E4M4W7</accession>
<dbReference type="InterPro" id="IPR004875">
    <property type="entry name" value="DDE_SF_endonuclease_dom"/>
</dbReference>
<proteinExistence type="predicted"/>
<dbReference type="EMBL" id="CABPRJ010000015">
    <property type="protein sequence ID" value="VVC25572.1"/>
    <property type="molecule type" value="Genomic_DNA"/>
</dbReference>
<gene>
    <name evidence="2" type="ORF">CINCED_3A021963</name>
</gene>
<dbReference type="GO" id="GO:0005634">
    <property type="term" value="C:nucleus"/>
    <property type="evidence" value="ECO:0007669"/>
    <property type="project" value="TreeGrafter"/>
</dbReference>
<dbReference type="Proteomes" id="UP000325440">
    <property type="component" value="Unassembled WGS sequence"/>
</dbReference>
<evidence type="ECO:0000313" key="3">
    <source>
        <dbReference type="Proteomes" id="UP000325440"/>
    </source>
</evidence>
<organism evidence="2 3">
    <name type="scientific">Cinara cedri</name>
    <dbReference type="NCBI Taxonomy" id="506608"/>
    <lineage>
        <taxon>Eukaryota</taxon>
        <taxon>Metazoa</taxon>
        <taxon>Ecdysozoa</taxon>
        <taxon>Arthropoda</taxon>
        <taxon>Hexapoda</taxon>
        <taxon>Insecta</taxon>
        <taxon>Pterygota</taxon>
        <taxon>Neoptera</taxon>
        <taxon>Paraneoptera</taxon>
        <taxon>Hemiptera</taxon>
        <taxon>Sternorrhyncha</taxon>
        <taxon>Aphidomorpha</taxon>
        <taxon>Aphidoidea</taxon>
        <taxon>Aphididae</taxon>
        <taxon>Lachninae</taxon>
        <taxon>Cinara</taxon>
    </lineage>
</organism>
<dbReference type="GO" id="GO:0004519">
    <property type="term" value="F:endonuclease activity"/>
    <property type="evidence" value="ECO:0007669"/>
    <property type="project" value="UniProtKB-KW"/>
</dbReference>
<reference evidence="2 3" key="1">
    <citation type="submission" date="2019-08" db="EMBL/GenBank/DDBJ databases">
        <authorList>
            <person name="Alioto T."/>
            <person name="Alioto T."/>
            <person name="Gomez Garrido J."/>
        </authorList>
    </citation>
    <scope>NUCLEOTIDE SEQUENCE [LARGE SCALE GENOMIC DNA]</scope>
</reference>
<keyword evidence="3" id="KW-1185">Reference proteome</keyword>
<name>A0A5E4M4W7_9HEMI</name>
<feature type="domain" description="DDE-1" evidence="1">
    <location>
        <begin position="131"/>
        <end position="171"/>
    </location>
</feature>
<keyword evidence="2" id="KW-0255">Endonuclease</keyword>
<dbReference type="GO" id="GO:0003677">
    <property type="term" value="F:DNA binding"/>
    <property type="evidence" value="ECO:0007669"/>
    <property type="project" value="TreeGrafter"/>
</dbReference>
<dbReference type="OrthoDB" id="6594579at2759"/>
<protein>
    <submittedName>
        <fullName evidence="2">DDE superfamily endonuclease domain</fullName>
    </submittedName>
</protein>
<keyword evidence="2" id="KW-0540">Nuclease</keyword>
<sequence length="210" mass="24176">MDEWVNSRDSGKSKRLKTPSFEQIDQKLYEFMVYQRSVKKFTNFRSNFTNRSYEIGRKNECQRFQGFGYGESNDVNQETVEKWKRKISRLIAGYEAKDLYNADQTCLFFKGILTESLVLKSESSSGGKKAKDRLTVLMCGSTAGEIRKPLVIGKSKKPRCFKSMDISSLPVCHVYEYSALDKGLTHRMNYRGLGQSTDILSTDQTDNQKY</sequence>
<evidence type="ECO:0000259" key="1">
    <source>
        <dbReference type="Pfam" id="PF03184"/>
    </source>
</evidence>
<keyword evidence="2" id="KW-0378">Hydrolase</keyword>
<dbReference type="InterPro" id="IPR050863">
    <property type="entry name" value="CenT-Element_Derived"/>
</dbReference>